<reference evidence="2 3" key="1">
    <citation type="submission" date="2019-08" db="EMBL/GenBank/DDBJ databases">
        <title>Hyperibacter terrae gen. nov., sp. nov. and Hyperibacter viscosus sp. nov., two new members in the family Rhodospirillaceae isolated from the rhizosphere of Hypericum perforatum.</title>
        <authorList>
            <person name="Noviana Z."/>
        </authorList>
    </citation>
    <scope>NUCLEOTIDE SEQUENCE [LARGE SCALE GENOMIC DNA]</scope>
    <source>
        <strain evidence="2 3">R5913</strain>
    </source>
</reference>
<dbReference type="EMBL" id="CP042906">
    <property type="protein sequence ID" value="QEX19771.1"/>
    <property type="molecule type" value="Genomic_DNA"/>
</dbReference>
<evidence type="ECO:0000313" key="3">
    <source>
        <dbReference type="Proteomes" id="UP000326202"/>
    </source>
</evidence>
<dbReference type="PANTHER" id="PTHR30383">
    <property type="entry name" value="THIOESTERASE 1/PROTEASE 1/LYSOPHOSPHOLIPASE L1"/>
    <property type="match status" value="1"/>
</dbReference>
<dbReference type="SUPFAM" id="SSF52266">
    <property type="entry name" value="SGNH hydrolase"/>
    <property type="match status" value="1"/>
</dbReference>
<dbReference type="InterPro" id="IPR036514">
    <property type="entry name" value="SGNH_hydro_sf"/>
</dbReference>
<dbReference type="PANTHER" id="PTHR30383:SF24">
    <property type="entry name" value="THIOESTERASE 1_PROTEASE 1_LYSOPHOSPHOLIPASE L1"/>
    <property type="match status" value="1"/>
</dbReference>
<keyword evidence="3" id="KW-1185">Reference proteome</keyword>
<dbReference type="InterPro" id="IPR013830">
    <property type="entry name" value="SGNH_hydro"/>
</dbReference>
<dbReference type="CDD" id="cd01822">
    <property type="entry name" value="Lysophospholipase_L1_like"/>
    <property type="match status" value="1"/>
</dbReference>
<dbReference type="AlphaFoldDB" id="A0A5J6MRE6"/>
<dbReference type="KEGG" id="htq:FRZ44_50860"/>
<feature type="domain" description="SGNH hydrolase-type esterase" evidence="1">
    <location>
        <begin position="10"/>
        <end position="168"/>
    </location>
</feature>
<proteinExistence type="predicted"/>
<dbReference type="GO" id="GO:0004622">
    <property type="term" value="F:phosphatidylcholine lysophospholipase activity"/>
    <property type="evidence" value="ECO:0007669"/>
    <property type="project" value="TreeGrafter"/>
</dbReference>
<dbReference type="InterPro" id="IPR051532">
    <property type="entry name" value="Ester_Hydrolysis_Enzymes"/>
</dbReference>
<protein>
    <submittedName>
        <fullName evidence="2">Arylesterase</fullName>
    </submittedName>
</protein>
<organism evidence="2 3">
    <name type="scientific">Hypericibacter terrae</name>
    <dbReference type="NCBI Taxonomy" id="2602015"/>
    <lineage>
        <taxon>Bacteria</taxon>
        <taxon>Pseudomonadati</taxon>
        <taxon>Pseudomonadota</taxon>
        <taxon>Alphaproteobacteria</taxon>
        <taxon>Rhodospirillales</taxon>
        <taxon>Dongiaceae</taxon>
        <taxon>Hypericibacter</taxon>
    </lineage>
</organism>
<evidence type="ECO:0000259" key="1">
    <source>
        <dbReference type="Pfam" id="PF13472"/>
    </source>
</evidence>
<dbReference type="Gene3D" id="3.40.50.1110">
    <property type="entry name" value="SGNH hydrolase"/>
    <property type="match status" value="1"/>
</dbReference>
<name>A0A5J6MRE6_9PROT</name>
<gene>
    <name evidence="2" type="ORF">FRZ44_50860</name>
</gene>
<evidence type="ECO:0000313" key="2">
    <source>
        <dbReference type="EMBL" id="QEX19771.1"/>
    </source>
</evidence>
<dbReference type="RefSeq" id="WP_225308443.1">
    <property type="nucleotide sequence ID" value="NZ_CP042906.1"/>
</dbReference>
<dbReference type="Proteomes" id="UP000326202">
    <property type="component" value="Chromosome"/>
</dbReference>
<dbReference type="Pfam" id="PF13472">
    <property type="entry name" value="Lipase_GDSL_2"/>
    <property type="match status" value="1"/>
</dbReference>
<accession>A0A5J6MRE6</accession>
<sequence length="193" mass="20248">MAAEPLRILAFGDSLTSGYGLPDADSFPSQLERALIAAGENVKLINGGVAGDTSAGGLARLDWTLADKPDLVLLEFGANDGLRGLDPAATRENIAAMLTRLAQDRIPTLLIGMKAPRNLGADYVAAFDPLYEDLARQFQVPLVPFYLDGVAGDPALNQSDGIHPNAAGVATIVKRIAPEVIALIKARKESDSG</sequence>